<organism evidence="3 4">
    <name type="scientific">Candidatus Dactylopiibacterium carminicum</name>
    <dbReference type="NCBI Taxonomy" id="857335"/>
    <lineage>
        <taxon>Bacteria</taxon>
        <taxon>Pseudomonadati</taxon>
        <taxon>Pseudomonadota</taxon>
        <taxon>Betaproteobacteria</taxon>
        <taxon>Rhodocyclales</taxon>
        <taxon>Rhodocyclaceae</taxon>
        <taxon>Candidatus Dactylopiibacterium</taxon>
    </lineage>
</organism>
<feature type="signal peptide" evidence="1">
    <location>
        <begin position="1"/>
        <end position="23"/>
    </location>
</feature>
<name>A0A272EUD2_9RHOO</name>
<dbReference type="Gene3D" id="2.40.230.20">
    <property type="entry name" value="Nucleoside-specific channel-forming protein, Tsx-like"/>
    <property type="match status" value="1"/>
</dbReference>
<dbReference type="EMBL" id="NMRN01000013">
    <property type="protein sequence ID" value="PAS93703.1"/>
    <property type="molecule type" value="Genomic_DNA"/>
</dbReference>
<sequence>MNKLCKALSLSLGLVCVSFAAHAADWSDNAVSYRYGADFSEPGNAKDVRKNILGFTHVSGYKYGSNFLNVDVLMSDKADPARNSTSGAQEIYIVYANQLHLGKITGKKFEYGLIKDYAWTNGFDFNSKDTAFAPRVRKFMTGPTVKFGGSLGWADLSLLYYKEKNHNGIVGKSVDFDSTFRIATAWGLTFNAGPVPLKFNGFANYTGAKGKDGFGTETDPETWADAFLMVDVGKLVTGQKDTFLADIGYEYVNSKFGAKSGSDGAKTNTAMVKVEWHL</sequence>
<evidence type="ECO:0000313" key="2">
    <source>
        <dbReference type="EMBL" id="KAF7599749.1"/>
    </source>
</evidence>
<keyword evidence="5" id="KW-1185">Reference proteome</keyword>
<comment type="caution">
    <text evidence="3">The sequence shown here is derived from an EMBL/GenBank/DDBJ whole genome shotgun (WGS) entry which is preliminary data.</text>
</comment>
<protein>
    <recommendedName>
        <fullName evidence="6">Outer envelope protein</fullName>
    </recommendedName>
</protein>
<feature type="chain" id="PRO_5012131262" description="Outer envelope protein" evidence="1">
    <location>
        <begin position="24"/>
        <end position="278"/>
    </location>
</feature>
<evidence type="ECO:0000256" key="1">
    <source>
        <dbReference type="SAM" id="SignalP"/>
    </source>
</evidence>
<evidence type="ECO:0000313" key="5">
    <source>
        <dbReference type="Proteomes" id="UP000623509"/>
    </source>
</evidence>
<dbReference type="OrthoDB" id="104801at2"/>
<keyword evidence="1" id="KW-0732">Signal</keyword>
<dbReference type="AlphaFoldDB" id="A0A272EUD2"/>
<reference evidence="2 5" key="1">
    <citation type="submission" date="2016-08" db="EMBL/GenBank/DDBJ databases">
        <title>Candidatus Dactylopiibacterium carminicum genome sequence.</title>
        <authorList>
            <person name="Ramirez-Puebla S.T."/>
            <person name="Ormeno-Orrillo E."/>
            <person name="Vera-Ponce De Leon A."/>
            <person name="Luis L."/>
            <person name="Sanchez-Flores A."/>
            <person name="Monica R."/>
            <person name="Martinez-Romero E."/>
        </authorList>
    </citation>
    <scope>NUCLEOTIDE SEQUENCE [LARGE SCALE GENOMIC DNA]</scope>
    <source>
        <strain evidence="2">END1</strain>
    </source>
</reference>
<dbReference type="EMBL" id="MDUX01000014">
    <property type="protein sequence ID" value="KAF7599749.1"/>
    <property type="molecule type" value="Genomic_DNA"/>
</dbReference>
<evidence type="ECO:0000313" key="4">
    <source>
        <dbReference type="Proteomes" id="UP000216107"/>
    </source>
</evidence>
<dbReference type="Proteomes" id="UP000623509">
    <property type="component" value="Unassembled WGS sequence"/>
</dbReference>
<dbReference type="Proteomes" id="UP000216107">
    <property type="component" value="Unassembled WGS sequence"/>
</dbReference>
<dbReference type="GO" id="GO:0009279">
    <property type="term" value="C:cell outer membrane"/>
    <property type="evidence" value="ECO:0007669"/>
    <property type="project" value="InterPro"/>
</dbReference>
<dbReference type="SUPFAM" id="SSF111364">
    <property type="entry name" value="Tsx-like channel"/>
    <property type="match status" value="1"/>
</dbReference>
<accession>A0A272EUD2</accession>
<evidence type="ECO:0008006" key="6">
    <source>
        <dbReference type="Google" id="ProtNLM"/>
    </source>
</evidence>
<dbReference type="RefSeq" id="WP_095524002.1">
    <property type="nucleotide sequence ID" value="NZ_MDUX01000014.1"/>
</dbReference>
<gene>
    <name evidence="2" type="ORF">BGI27_05980</name>
    <name evidence="3" type="ORF">CGU29_06420</name>
</gene>
<evidence type="ECO:0000313" key="3">
    <source>
        <dbReference type="EMBL" id="PAS93703.1"/>
    </source>
</evidence>
<proteinExistence type="predicted"/>
<dbReference type="InterPro" id="IPR036777">
    <property type="entry name" value="Channel_Tsx-like_sf"/>
</dbReference>
<reference evidence="3 4" key="2">
    <citation type="submission" date="2017-07" db="EMBL/GenBank/DDBJ databases">
        <title>Candidatus Dactylopiibacterium carminicum, a nitrogen-fixing symbiont of the cochineal insect Dactylopius coccus and Dactylopius opuntiae (Hemiptera: Coccoidea: Dactylopiidae).</title>
        <authorList>
            <person name="Vera A."/>
        </authorList>
    </citation>
    <scope>NUCLEOTIDE SEQUENCE [LARGE SCALE GENOMIC DNA]</scope>
    <source>
        <strain evidence="3 4">NFDCM</strain>
    </source>
</reference>